<sequence length="367" mass="41529">MGDVKCYLRKMDFPNVVPEALRHIQKLWLPDCSSQQLSLMKELSEEFVFFEIDKWGNKRNQKLPPIKELQIVERIAWYFRQPENDQKMATFQFLFPFGSSLLDNRLPVLGKLLSLAIATENGNVLSYIGTWMQLCTCVSDYSAFIAKAVVREHIKPSAPSERMKNLPVISPVFCASLISAITNMYLTSCPPDHIINIILEWINSVPMLCFSPFKLSIPSSFNFPGPQTPIPGLMFWCILSPLYKEYSDCAGSCDSSSKTFSSLLLALLQCMTKSAASRDPSWCEAVSATSIIVIAETLKKMSYISKDRLDTSLDRFAMCVEVALSSSCLHVHPERLGKLFFHCLQLPYNRPLKIVLQKWSAVLRPDS</sequence>
<name>A0A087UKP5_STEMI</name>
<reference evidence="1 2" key="1">
    <citation type="submission" date="2013-11" db="EMBL/GenBank/DDBJ databases">
        <title>Genome sequencing of Stegodyphus mimosarum.</title>
        <authorList>
            <person name="Bechsgaard J."/>
        </authorList>
    </citation>
    <scope>NUCLEOTIDE SEQUENCE [LARGE SCALE GENOMIC DNA]</scope>
</reference>
<dbReference type="Proteomes" id="UP000054359">
    <property type="component" value="Unassembled WGS sequence"/>
</dbReference>
<dbReference type="Pfam" id="PF14964">
    <property type="entry name" value="INTS15"/>
    <property type="match status" value="1"/>
</dbReference>
<dbReference type="OrthoDB" id="5861309at2759"/>
<organism evidence="1 2">
    <name type="scientific">Stegodyphus mimosarum</name>
    <name type="common">African social velvet spider</name>
    <dbReference type="NCBI Taxonomy" id="407821"/>
    <lineage>
        <taxon>Eukaryota</taxon>
        <taxon>Metazoa</taxon>
        <taxon>Ecdysozoa</taxon>
        <taxon>Arthropoda</taxon>
        <taxon>Chelicerata</taxon>
        <taxon>Arachnida</taxon>
        <taxon>Araneae</taxon>
        <taxon>Araneomorphae</taxon>
        <taxon>Entelegynae</taxon>
        <taxon>Eresoidea</taxon>
        <taxon>Eresidae</taxon>
        <taxon>Stegodyphus</taxon>
    </lineage>
</organism>
<dbReference type="PANTHER" id="PTHR14540:SF2">
    <property type="entry name" value="INTEGRATOR COMPLEX SUBUNIT 15"/>
    <property type="match status" value="1"/>
</dbReference>
<protein>
    <submittedName>
        <fullName evidence="1">Uncharacterized protein</fullName>
    </submittedName>
</protein>
<dbReference type="PANTHER" id="PTHR14540">
    <property type="entry name" value="INTEGRATOR COMPLEX SUBUNIT 15"/>
    <property type="match status" value="1"/>
</dbReference>
<feature type="non-terminal residue" evidence="1">
    <location>
        <position position="367"/>
    </location>
</feature>
<gene>
    <name evidence="1" type="ORF">X975_20098</name>
</gene>
<dbReference type="STRING" id="407821.A0A087UKP5"/>
<keyword evidence="2" id="KW-1185">Reference proteome</keyword>
<accession>A0A087UKP5</accession>
<evidence type="ECO:0000313" key="1">
    <source>
        <dbReference type="EMBL" id="KFM77934.1"/>
    </source>
</evidence>
<dbReference type="InterPro" id="IPR027844">
    <property type="entry name" value="INTS15"/>
</dbReference>
<dbReference type="EMBL" id="KK120277">
    <property type="protein sequence ID" value="KFM77934.1"/>
    <property type="molecule type" value="Genomic_DNA"/>
</dbReference>
<dbReference type="AlphaFoldDB" id="A0A087UKP5"/>
<evidence type="ECO:0000313" key="2">
    <source>
        <dbReference type="Proteomes" id="UP000054359"/>
    </source>
</evidence>
<dbReference type="OMA" id="IWMQQLG"/>
<proteinExistence type="predicted"/>